<feature type="region of interest" description="Disordered" evidence="1">
    <location>
        <begin position="805"/>
        <end position="843"/>
    </location>
</feature>
<accession>A0A0C3F556</accession>
<dbReference type="Proteomes" id="UP000054166">
    <property type="component" value="Unassembled WGS sequence"/>
</dbReference>
<sequence>MASADPENLSACRCLNVQIRPQPVVDNHVDVRGNDSEYKSVFVGDEGVTIAHPQLTLRTRSQGVQVPDTERCNRYVTLSCLLCQTIVYRVLQNIPMDIEGKEGPMLPTDDWAEQETLKSASGWIELHNGCLTGKAFRTARKSPSYSKIFSVVLPTLSSSTESDSAPSYTPASPPVTSHTPGNYLPNLRPIFPPPPFTPSHPVFVHLSAIAASNSEALRKDAEEYLAELAKKKVAEVEKTESELRRHVEVLWRCFREGVEKVEQERRTRITPTRSKDGSNWPGAEPTSSKPSPALVSIRDFNPVSSPRKITSPTSTPRMSSLSASLATSSFHHPKVQADQGRYSLSREDSITSLSPPDLSDPSTSSSSKGYSSLSSHSSKSIRASMDGPTYLGPFRRNMDQTNDTATSFRYFTILEADAARTKRKAAEVQGNAGQDLAKKPSNEATEAAEKNTNGSRTERTNGSGSHSRKTRSNGHDKNAEDVNEVSPKGKRKVTFDIKPEVVTITGSVDKKNKEDDSETARTASEEMIFDLEDEGSDRGISASNSRLPLNEPPHMPSKPPRTRVAGAGLPSSLSSLRPISLPAPSAVRPPRLTETPIDAQAGKSTQSLGSSTQGHTKRTKSSSDTEDPGPLDPREAEILKLVAANTPSHRGAWKKDSRAWQLFVSRQSGKGQSESLIPEETEDVTFGKFGDDESDGDEDEDSDPQRSKTFSQNVYNPVLTNTFVLGSGLIHHRHADIAASLPISIGPLSPAREPLSLASYQPKPSISNQPGVAVPTLRARSKSGSRPVTSAAWRKAAYAQRDLSRYTDPGPLDFAADEDDDEDHEDEEESALASVDKGGRGRQRALKILQIRSEVPASGMWRSLA</sequence>
<feature type="compositionally biased region" description="Pro residues" evidence="1">
    <location>
        <begin position="550"/>
        <end position="559"/>
    </location>
</feature>
<feature type="compositionally biased region" description="Low complexity" evidence="1">
    <location>
        <begin position="565"/>
        <end position="586"/>
    </location>
</feature>
<name>A0A0C3F556_PILCF</name>
<feature type="compositionally biased region" description="Polar residues" evidence="1">
    <location>
        <begin position="450"/>
        <end position="465"/>
    </location>
</feature>
<dbReference type="STRING" id="765440.A0A0C3F556"/>
<feature type="compositionally biased region" description="Low complexity" evidence="1">
    <location>
        <begin position="350"/>
        <end position="380"/>
    </location>
</feature>
<feature type="compositionally biased region" description="Low complexity" evidence="1">
    <location>
        <begin position="319"/>
        <end position="329"/>
    </location>
</feature>
<dbReference type="EMBL" id="KN833052">
    <property type="protein sequence ID" value="KIM75026.1"/>
    <property type="molecule type" value="Genomic_DNA"/>
</dbReference>
<reference evidence="2 3" key="1">
    <citation type="submission" date="2014-04" db="EMBL/GenBank/DDBJ databases">
        <authorList>
            <consortium name="DOE Joint Genome Institute"/>
            <person name="Kuo A."/>
            <person name="Tarkka M."/>
            <person name="Buscot F."/>
            <person name="Kohler A."/>
            <person name="Nagy L.G."/>
            <person name="Floudas D."/>
            <person name="Copeland A."/>
            <person name="Barry K.W."/>
            <person name="Cichocki N."/>
            <person name="Veneault-Fourrey C."/>
            <person name="LaButti K."/>
            <person name="Lindquist E.A."/>
            <person name="Lipzen A."/>
            <person name="Lundell T."/>
            <person name="Morin E."/>
            <person name="Murat C."/>
            <person name="Sun H."/>
            <person name="Tunlid A."/>
            <person name="Henrissat B."/>
            <person name="Grigoriev I.V."/>
            <person name="Hibbett D.S."/>
            <person name="Martin F."/>
            <person name="Nordberg H.P."/>
            <person name="Cantor M.N."/>
            <person name="Hua S.X."/>
        </authorList>
    </citation>
    <scope>NUCLEOTIDE SEQUENCE [LARGE SCALE GENOMIC DNA]</scope>
    <source>
        <strain evidence="2 3">F 1598</strain>
    </source>
</reference>
<gene>
    <name evidence="2" type="ORF">PILCRDRAFT_13964</name>
</gene>
<reference evidence="3" key="2">
    <citation type="submission" date="2015-01" db="EMBL/GenBank/DDBJ databases">
        <title>Evolutionary Origins and Diversification of the Mycorrhizal Mutualists.</title>
        <authorList>
            <consortium name="DOE Joint Genome Institute"/>
            <consortium name="Mycorrhizal Genomics Consortium"/>
            <person name="Kohler A."/>
            <person name="Kuo A."/>
            <person name="Nagy L.G."/>
            <person name="Floudas D."/>
            <person name="Copeland A."/>
            <person name="Barry K.W."/>
            <person name="Cichocki N."/>
            <person name="Veneault-Fourrey C."/>
            <person name="LaButti K."/>
            <person name="Lindquist E.A."/>
            <person name="Lipzen A."/>
            <person name="Lundell T."/>
            <person name="Morin E."/>
            <person name="Murat C."/>
            <person name="Riley R."/>
            <person name="Ohm R."/>
            <person name="Sun H."/>
            <person name="Tunlid A."/>
            <person name="Henrissat B."/>
            <person name="Grigoriev I.V."/>
            <person name="Hibbett D.S."/>
            <person name="Martin F."/>
        </authorList>
    </citation>
    <scope>NUCLEOTIDE SEQUENCE [LARGE SCALE GENOMIC DNA]</scope>
    <source>
        <strain evidence="3">F 1598</strain>
    </source>
</reference>
<keyword evidence="3" id="KW-1185">Reference proteome</keyword>
<feature type="region of interest" description="Disordered" evidence="1">
    <location>
        <begin position="261"/>
        <end position="400"/>
    </location>
</feature>
<dbReference type="AlphaFoldDB" id="A0A0C3F556"/>
<evidence type="ECO:0000313" key="3">
    <source>
        <dbReference type="Proteomes" id="UP000054166"/>
    </source>
</evidence>
<dbReference type="HOGENOM" id="CLU_016262_0_0_1"/>
<proteinExistence type="predicted"/>
<feature type="compositionally biased region" description="Acidic residues" evidence="1">
    <location>
        <begin position="815"/>
        <end position="830"/>
    </location>
</feature>
<evidence type="ECO:0000313" key="2">
    <source>
        <dbReference type="EMBL" id="KIM75026.1"/>
    </source>
</evidence>
<feature type="region of interest" description="Disordered" evidence="1">
    <location>
        <begin position="158"/>
        <end position="181"/>
    </location>
</feature>
<organism evidence="2 3">
    <name type="scientific">Piloderma croceum (strain F 1598)</name>
    <dbReference type="NCBI Taxonomy" id="765440"/>
    <lineage>
        <taxon>Eukaryota</taxon>
        <taxon>Fungi</taxon>
        <taxon>Dikarya</taxon>
        <taxon>Basidiomycota</taxon>
        <taxon>Agaricomycotina</taxon>
        <taxon>Agaricomycetes</taxon>
        <taxon>Agaricomycetidae</taxon>
        <taxon>Atheliales</taxon>
        <taxon>Atheliaceae</taxon>
        <taxon>Piloderma</taxon>
    </lineage>
</organism>
<feature type="compositionally biased region" description="Polar residues" evidence="1">
    <location>
        <begin position="602"/>
        <end position="614"/>
    </location>
</feature>
<feature type="region of interest" description="Disordered" evidence="1">
    <location>
        <begin position="425"/>
        <end position="634"/>
    </location>
</feature>
<evidence type="ECO:0000256" key="1">
    <source>
        <dbReference type="SAM" id="MobiDB-lite"/>
    </source>
</evidence>
<feature type="region of interest" description="Disordered" evidence="1">
    <location>
        <begin position="667"/>
        <end position="712"/>
    </location>
</feature>
<protein>
    <submittedName>
        <fullName evidence="2">Uncharacterized protein</fullName>
    </submittedName>
</protein>
<feature type="compositionally biased region" description="Acidic residues" evidence="1">
    <location>
        <begin position="692"/>
        <end position="702"/>
    </location>
</feature>
<dbReference type="OrthoDB" id="2563191at2759"/>
<feature type="compositionally biased region" description="Polar residues" evidence="1">
    <location>
        <begin position="302"/>
        <end position="318"/>
    </location>
</feature>
<dbReference type="InParanoid" id="A0A0C3F556"/>
<feature type="compositionally biased region" description="Polar residues" evidence="1">
    <location>
        <begin position="158"/>
        <end position="180"/>
    </location>
</feature>